<organism evidence="1 2">
    <name type="scientific">Caldibacillus debilis GB1</name>
    <dbReference type="NCBI Taxonomy" id="1339248"/>
    <lineage>
        <taxon>Bacteria</taxon>
        <taxon>Bacillati</taxon>
        <taxon>Bacillota</taxon>
        <taxon>Bacilli</taxon>
        <taxon>Bacillales</taxon>
        <taxon>Bacillaceae</taxon>
        <taxon>Caldibacillus</taxon>
    </lineage>
</organism>
<sequence length="141" mass="16105">MRLKDVTPEVVGRLREKLRPLEGLRVVNCFTPFFPHLNSPVSGSVQSQYTPIWYTHIHDSLEELLVEYTKEDIQNQEFLSIKLSLIPGYLLVYLLKEGSPDPVIQLTLGGKVEDLENGTFQFTRPLVLELHVFETLPISIA</sequence>
<dbReference type="EMBL" id="AZRV01000035">
    <property type="protein sequence ID" value="RKO61701.1"/>
    <property type="molecule type" value="Genomic_DNA"/>
</dbReference>
<proteinExistence type="predicted"/>
<dbReference type="Proteomes" id="UP000286235">
    <property type="component" value="Unassembled WGS sequence"/>
</dbReference>
<evidence type="ECO:0000313" key="1">
    <source>
        <dbReference type="EMBL" id="RKO61701.1"/>
    </source>
</evidence>
<name>A0A420VDI0_9BACI</name>
<accession>A0A420VDI0</accession>
<comment type="caution">
    <text evidence="1">The sequence shown here is derived from an EMBL/GenBank/DDBJ whole genome shotgun (WGS) entry which is preliminary data.</text>
</comment>
<keyword evidence="2" id="KW-1185">Reference proteome</keyword>
<dbReference type="AlphaFoldDB" id="A0A420VDI0"/>
<dbReference type="RefSeq" id="WP_120669037.1">
    <property type="nucleotide sequence ID" value="NZ_AZRV01000035.1"/>
</dbReference>
<protein>
    <submittedName>
        <fullName evidence="1">Uncharacterized protein</fullName>
    </submittedName>
</protein>
<evidence type="ECO:0000313" key="2">
    <source>
        <dbReference type="Proteomes" id="UP000286235"/>
    </source>
</evidence>
<reference evidence="1 2" key="1">
    <citation type="submission" date="2013-12" db="EMBL/GenBank/DDBJ databases">
        <title>Genome and proteome characterization of Caldibacillus debilis GB1 derived from a cellulolytic aero-tolerant co-culture.</title>
        <authorList>
            <person name="Wushke S.T."/>
            <person name="Zhang X."/>
            <person name="Fristensky B."/>
            <person name="Wilkins J.A."/>
            <person name="Levin D.B."/>
            <person name="Sparling R."/>
        </authorList>
    </citation>
    <scope>NUCLEOTIDE SEQUENCE [LARGE SCALE GENOMIC DNA]</scope>
    <source>
        <strain evidence="1 2">GB1</strain>
    </source>
</reference>
<gene>
    <name evidence="1" type="ORF">Cdeb_01172</name>
</gene>